<dbReference type="GO" id="GO:0004038">
    <property type="term" value="F:allantoinase activity"/>
    <property type="evidence" value="ECO:0007669"/>
    <property type="project" value="TreeGrafter"/>
</dbReference>
<evidence type="ECO:0000313" key="8">
    <source>
        <dbReference type="EMBL" id="QAY58562.1"/>
    </source>
</evidence>
<dbReference type="InterPro" id="IPR032466">
    <property type="entry name" value="Metal_Hydrolase"/>
</dbReference>
<dbReference type="Proteomes" id="UP000293995">
    <property type="component" value="Chromosome"/>
</dbReference>
<protein>
    <submittedName>
        <fullName evidence="8">Dihydroorotase</fullName>
    </submittedName>
</protein>
<evidence type="ECO:0000256" key="6">
    <source>
        <dbReference type="ARBA" id="ARBA00022975"/>
    </source>
</evidence>
<keyword evidence="5" id="KW-0378">Hydrolase</keyword>
<comment type="similarity">
    <text evidence="3">Belongs to the metallo-dependent hydrolases superfamily. DHOase family. Class I DHOase subfamily.</text>
</comment>
<keyword evidence="6" id="KW-0665">Pyrimidine biosynthesis</keyword>
<keyword evidence="9" id="KW-1185">Reference proteome</keyword>
<dbReference type="PANTHER" id="PTHR43668">
    <property type="entry name" value="ALLANTOINASE"/>
    <property type="match status" value="1"/>
</dbReference>
<dbReference type="GO" id="GO:0046872">
    <property type="term" value="F:metal ion binding"/>
    <property type="evidence" value="ECO:0007669"/>
    <property type="project" value="UniProtKB-KW"/>
</dbReference>
<dbReference type="GO" id="GO:0006221">
    <property type="term" value="P:pyrimidine nucleotide biosynthetic process"/>
    <property type="evidence" value="ECO:0007669"/>
    <property type="project" value="UniProtKB-KW"/>
</dbReference>
<dbReference type="OrthoDB" id="9803027at2"/>
<evidence type="ECO:0000256" key="2">
    <source>
        <dbReference type="ARBA" id="ARBA00002368"/>
    </source>
</evidence>
<dbReference type="SUPFAM" id="SSF51338">
    <property type="entry name" value="Composite domain of metallo-dependent hydrolases"/>
    <property type="match status" value="1"/>
</dbReference>
<dbReference type="InterPro" id="IPR004722">
    <property type="entry name" value="DHOase"/>
</dbReference>
<dbReference type="Gene3D" id="2.30.40.10">
    <property type="entry name" value="Urease, subunit C, domain 1"/>
    <property type="match status" value="1"/>
</dbReference>
<evidence type="ECO:0000256" key="1">
    <source>
        <dbReference type="ARBA" id="ARBA00001947"/>
    </source>
</evidence>
<name>A0A4P6E8U4_9MICO</name>
<dbReference type="InterPro" id="IPR024403">
    <property type="entry name" value="DHOase_cat"/>
</dbReference>
<dbReference type="EMBL" id="CP035494">
    <property type="protein sequence ID" value="QAY58562.1"/>
    <property type="molecule type" value="Genomic_DNA"/>
</dbReference>
<proteinExistence type="inferred from homology"/>
<dbReference type="GO" id="GO:0006145">
    <property type="term" value="P:purine nucleobase catabolic process"/>
    <property type="evidence" value="ECO:0007669"/>
    <property type="project" value="TreeGrafter"/>
</dbReference>
<dbReference type="CDD" id="cd01317">
    <property type="entry name" value="DHOase_IIa"/>
    <property type="match status" value="1"/>
</dbReference>
<dbReference type="SUPFAM" id="SSF51556">
    <property type="entry name" value="Metallo-dependent hydrolases"/>
    <property type="match status" value="1"/>
</dbReference>
<dbReference type="NCBIfam" id="TIGR00857">
    <property type="entry name" value="pyrC_multi"/>
    <property type="match status" value="1"/>
</dbReference>
<sequence>MRGVRLGGDLVDIAFADGVIISITASKGGTPHSPAVVLPGLVDLHTHLREPGDEDSETIRSGTAAAARGGFTDVFAMANTSPVTDSVDRLERLRERLSDARVRVHPVAAATLGLQGRDVVDVDALASAGVTMFSDDGRCVDDDLVARRILERMHAAGTVFAQHAQGREIVGDGVINARVAHRVDAPGWPTRGEEQIVARDISLAAATGGRLHVCHVSTAGTVELIRDAKRRGLTVTAEVTPHHLLLTDEDAAERGPSLKVNPPLRSPDDVRALQDALRDGTIDAIGTDHAPHSAPRKAGDWRTAAFGLTALETALPVVAELCTGVDGVDWARVASVMSHAPARIGGIDDIAGRQVAVGEPATLTLVEPGPTVVRAKEQVTRSANTPFEGRQFGWRTTLTLIEGEAAYAETRRRGFPLGATRECTSRPLTQEIT</sequence>
<reference evidence="8 9" key="1">
    <citation type="submission" date="2019-01" db="EMBL/GenBank/DDBJ databases">
        <title>Genome sequencing of strain DFW100M-13.</title>
        <authorList>
            <person name="Heo J."/>
            <person name="Kim S.-J."/>
            <person name="Kim J.-S."/>
            <person name="Hong S.-B."/>
            <person name="Kwon S.-W."/>
        </authorList>
    </citation>
    <scope>NUCLEOTIDE SEQUENCE [LARGE SCALE GENOMIC DNA]</scope>
    <source>
        <strain evidence="8 9">DFW100M-13</strain>
    </source>
</reference>
<dbReference type="PROSITE" id="PS00483">
    <property type="entry name" value="DIHYDROOROTASE_2"/>
    <property type="match status" value="1"/>
</dbReference>
<feature type="domain" description="Dihydroorotase catalytic" evidence="7">
    <location>
        <begin position="36"/>
        <end position="218"/>
    </location>
</feature>
<keyword evidence="4" id="KW-0479">Metal-binding</keyword>
<dbReference type="KEGG" id="mprt:ET475_00110"/>
<dbReference type="GO" id="GO:0004151">
    <property type="term" value="F:dihydroorotase activity"/>
    <property type="evidence" value="ECO:0007669"/>
    <property type="project" value="InterPro"/>
</dbReference>
<dbReference type="InterPro" id="IPR002195">
    <property type="entry name" value="Dihydroorotase_CS"/>
</dbReference>
<dbReference type="InterPro" id="IPR050138">
    <property type="entry name" value="DHOase/Allantoinase_Hydrolase"/>
</dbReference>
<evidence type="ECO:0000256" key="5">
    <source>
        <dbReference type="ARBA" id="ARBA00022801"/>
    </source>
</evidence>
<evidence type="ECO:0000256" key="3">
    <source>
        <dbReference type="ARBA" id="ARBA00010286"/>
    </source>
</evidence>
<accession>A0A4P6E8U4</accession>
<evidence type="ECO:0000259" key="7">
    <source>
        <dbReference type="Pfam" id="PF12890"/>
    </source>
</evidence>
<dbReference type="AlphaFoldDB" id="A0A4P6E8U4"/>
<comment type="function">
    <text evidence="2">Catalyzes the reversible cyclization of carbamoyl aspartate to dihydroorotate.</text>
</comment>
<dbReference type="Pfam" id="PF12890">
    <property type="entry name" value="DHOase"/>
    <property type="match status" value="1"/>
</dbReference>
<gene>
    <name evidence="8" type="ORF">ET475_00110</name>
</gene>
<dbReference type="PANTHER" id="PTHR43668:SF2">
    <property type="entry name" value="ALLANTOINASE"/>
    <property type="match status" value="1"/>
</dbReference>
<organism evidence="8 9">
    <name type="scientific">Microbacterium protaetiae</name>
    <dbReference type="NCBI Taxonomy" id="2509458"/>
    <lineage>
        <taxon>Bacteria</taxon>
        <taxon>Bacillati</taxon>
        <taxon>Actinomycetota</taxon>
        <taxon>Actinomycetes</taxon>
        <taxon>Micrococcales</taxon>
        <taxon>Microbacteriaceae</taxon>
        <taxon>Microbacterium</taxon>
    </lineage>
</organism>
<evidence type="ECO:0000313" key="9">
    <source>
        <dbReference type="Proteomes" id="UP000293995"/>
    </source>
</evidence>
<dbReference type="GO" id="GO:0005737">
    <property type="term" value="C:cytoplasm"/>
    <property type="evidence" value="ECO:0007669"/>
    <property type="project" value="TreeGrafter"/>
</dbReference>
<comment type="cofactor">
    <cofactor evidence="1">
        <name>Zn(2+)</name>
        <dbReference type="ChEBI" id="CHEBI:29105"/>
    </cofactor>
</comment>
<evidence type="ECO:0000256" key="4">
    <source>
        <dbReference type="ARBA" id="ARBA00022723"/>
    </source>
</evidence>
<dbReference type="InterPro" id="IPR011059">
    <property type="entry name" value="Metal-dep_hydrolase_composite"/>
</dbReference>
<dbReference type="Gene3D" id="3.20.20.140">
    <property type="entry name" value="Metal-dependent hydrolases"/>
    <property type="match status" value="1"/>
</dbReference>